<dbReference type="PANTHER" id="PTHR46600:SF1">
    <property type="entry name" value="THAP DOMAIN-CONTAINING PROTEIN 1"/>
    <property type="match status" value="1"/>
</dbReference>
<dbReference type="SUPFAM" id="SSF57716">
    <property type="entry name" value="Glucocorticoid receptor-like (DNA-binding domain)"/>
    <property type="match status" value="1"/>
</dbReference>
<keyword evidence="9" id="KW-0804">Transcription</keyword>
<dbReference type="PANTHER" id="PTHR46600">
    <property type="entry name" value="THAP DOMAIN-CONTAINING"/>
    <property type="match status" value="1"/>
</dbReference>
<dbReference type="InterPro" id="IPR038441">
    <property type="entry name" value="THAP_Znf_sf"/>
</dbReference>
<keyword evidence="6" id="KW-0805">Transcription regulation</keyword>
<dbReference type="AlphaFoldDB" id="A0A6G0VT95"/>
<comment type="similarity">
    <text evidence="2">Belongs to the THAP1 family.</text>
</comment>
<evidence type="ECO:0000256" key="6">
    <source>
        <dbReference type="ARBA" id="ARBA00023015"/>
    </source>
</evidence>
<keyword evidence="4 12" id="KW-0863">Zinc-finger</keyword>
<evidence type="ECO:0000256" key="7">
    <source>
        <dbReference type="ARBA" id="ARBA00023054"/>
    </source>
</evidence>
<protein>
    <submittedName>
        <fullName evidence="14">Arginine/serine-rich coiled-coil protein 2-like</fullName>
    </submittedName>
</protein>
<dbReference type="Gene3D" id="6.20.210.20">
    <property type="entry name" value="THAP domain"/>
    <property type="match status" value="1"/>
</dbReference>
<evidence type="ECO:0000259" key="13">
    <source>
        <dbReference type="PROSITE" id="PS50950"/>
    </source>
</evidence>
<evidence type="ECO:0000256" key="3">
    <source>
        <dbReference type="ARBA" id="ARBA00022723"/>
    </source>
</evidence>
<dbReference type="PROSITE" id="PS50950">
    <property type="entry name" value="ZF_THAP"/>
    <property type="match status" value="1"/>
</dbReference>
<keyword evidence="8 12" id="KW-0238">DNA-binding</keyword>
<dbReference type="EMBL" id="VUJU01013137">
    <property type="protein sequence ID" value="KAF0705813.1"/>
    <property type="molecule type" value="Genomic_DNA"/>
</dbReference>
<evidence type="ECO:0000256" key="9">
    <source>
        <dbReference type="ARBA" id="ARBA00023163"/>
    </source>
</evidence>
<dbReference type="OrthoDB" id="8123506at2759"/>
<evidence type="ECO:0000256" key="8">
    <source>
        <dbReference type="ARBA" id="ARBA00023125"/>
    </source>
</evidence>
<keyword evidence="10" id="KW-0539">Nucleus</keyword>
<keyword evidence="15" id="KW-1185">Reference proteome</keyword>
<dbReference type="InterPro" id="IPR026516">
    <property type="entry name" value="THAP1/10"/>
</dbReference>
<dbReference type="Proteomes" id="UP000478052">
    <property type="component" value="Unassembled WGS sequence"/>
</dbReference>
<evidence type="ECO:0000256" key="5">
    <source>
        <dbReference type="ARBA" id="ARBA00022833"/>
    </source>
</evidence>
<organism evidence="14 15">
    <name type="scientific">Aphis craccivora</name>
    <name type="common">Cowpea aphid</name>
    <dbReference type="NCBI Taxonomy" id="307492"/>
    <lineage>
        <taxon>Eukaryota</taxon>
        <taxon>Metazoa</taxon>
        <taxon>Ecdysozoa</taxon>
        <taxon>Arthropoda</taxon>
        <taxon>Hexapoda</taxon>
        <taxon>Insecta</taxon>
        <taxon>Pterygota</taxon>
        <taxon>Neoptera</taxon>
        <taxon>Paraneoptera</taxon>
        <taxon>Hemiptera</taxon>
        <taxon>Sternorrhyncha</taxon>
        <taxon>Aphidomorpha</taxon>
        <taxon>Aphidoidea</taxon>
        <taxon>Aphididae</taxon>
        <taxon>Aphidini</taxon>
        <taxon>Aphis</taxon>
        <taxon>Aphis</taxon>
    </lineage>
</organism>
<evidence type="ECO:0000256" key="10">
    <source>
        <dbReference type="ARBA" id="ARBA00023242"/>
    </source>
</evidence>
<comment type="caution">
    <text evidence="14">The sequence shown here is derived from an EMBL/GenBank/DDBJ whole genome shotgun (WGS) entry which is preliminary data.</text>
</comment>
<keyword evidence="5" id="KW-0862">Zinc</keyword>
<comment type="subcellular location">
    <subcellularLocation>
        <location evidence="1">Nucleus</location>
        <location evidence="1">Nucleoplasm</location>
    </subcellularLocation>
</comment>
<feature type="domain" description="THAP-type" evidence="13">
    <location>
        <begin position="1"/>
        <end position="87"/>
    </location>
</feature>
<evidence type="ECO:0000313" key="14">
    <source>
        <dbReference type="EMBL" id="KAF0705813.1"/>
    </source>
</evidence>
<dbReference type="Pfam" id="PF05485">
    <property type="entry name" value="THAP"/>
    <property type="match status" value="1"/>
</dbReference>
<keyword evidence="11" id="KW-0131">Cell cycle</keyword>
<proteinExistence type="inferred from homology"/>
<keyword evidence="3" id="KW-0479">Metal-binding</keyword>
<accession>A0A6G0VT95</accession>
<evidence type="ECO:0000256" key="1">
    <source>
        <dbReference type="ARBA" id="ARBA00004642"/>
    </source>
</evidence>
<dbReference type="GO" id="GO:0043565">
    <property type="term" value="F:sequence-specific DNA binding"/>
    <property type="evidence" value="ECO:0007669"/>
    <property type="project" value="InterPro"/>
</dbReference>
<evidence type="ECO:0000256" key="4">
    <source>
        <dbReference type="ARBA" id="ARBA00022771"/>
    </source>
</evidence>
<dbReference type="InterPro" id="IPR006612">
    <property type="entry name" value="THAP_Znf"/>
</dbReference>
<sequence length="87" mass="10465">MFHKCCIFNCENNKDVKDKKFSLFLIPKDIKLRNKWLKIISKINGKVVKPTQRICEKHFHPNDIQRSYSCWQNETIEKVNAKLKYLP</sequence>
<reference evidence="14 15" key="1">
    <citation type="submission" date="2019-08" db="EMBL/GenBank/DDBJ databases">
        <title>Whole genome of Aphis craccivora.</title>
        <authorList>
            <person name="Voronova N.V."/>
            <person name="Shulinski R.S."/>
            <person name="Bandarenka Y.V."/>
            <person name="Zhorov D.G."/>
            <person name="Warner D."/>
        </authorList>
    </citation>
    <scope>NUCLEOTIDE SEQUENCE [LARGE SCALE GENOMIC DNA]</scope>
    <source>
        <strain evidence="14">180601</strain>
        <tissue evidence="14">Whole Body</tissue>
    </source>
</reference>
<evidence type="ECO:0000256" key="11">
    <source>
        <dbReference type="ARBA" id="ARBA00023306"/>
    </source>
</evidence>
<dbReference type="GO" id="GO:0008270">
    <property type="term" value="F:zinc ion binding"/>
    <property type="evidence" value="ECO:0007669"/>
    <property type="project" value="UniProtKB-KW"/>
</dbReference>
<gene>
    <name evidence="14" type="ORF">FWK35_00038364</name>
</gene>
<evidence type="ECO:0000256" key="12">
    <source>
        <dbReference type="PROSITE-ProRule" id="PRU00309"/>
    </source>
</evidence>
<dbReference type="GO" id="GO:0005654">
    <property type="term" value="C:nucleoplasm"/>
    <property type="evidence" value="ECO:0007669"/>
    <property type="project" value="UniProtKB-SubCell"/>
</dbReference>
<name>A0A6G0VT95_APHCR</name>
<evidence type="ECO:0000256" key="2">
    <source>
        <dbReference type="ARBA" id="ARBA00006177"/>
    </source>
</evidence>
<evidence type="ECO:0000313" key="15">
    <source>
        <dbReference type="Proteomes" id="UP000478052"/>
    </source>
</evidence>
<keyword evidence="7" id="KW-0175">Coiled coil</keyword>